<dbReference type="EMBL" id="BOQM01000030">
    <property type="protein sequence ID" value="GIM87124.1"/>
    <property type="molecule type" value="Genomic_DNA"/>
</dbReference>
<evidence type="ECO:0000313" key="2">
    <source>
        <dbReference type="Proteomes" id="UP000677457"/>
    </source>
</evidence>
<evidence type="ECO:0000313" key="1">
    <source>
        <dbReference type="EMBL" id="GIM87124.1"/>
    </source>
</evidence>
<organism evidence="1 2">
    <name type="scientific">Salinispora arenicola</name>
    <dbReference type="NCBI Taxonomy" id="168697"/>
    <lineage>
        <taxon>Bacteria</taxon>
        <taxon>Bacillati</taxon>
        <taxon>Actinomycetota</taxon>
        <taxon>Actinomycetes</taxon>
        <taxon>Micromonosporales</taxon>
        <taxon>Micromonosporaceae</taxon>
        <taxon>Salinispora</taxon>
    </lineage>
</organism>
<dbReference type="GeneID" id="93771321"/>
<protein>
    <submittedName>
        <fullName evidence="1">Uncharacterized protein</fullName>
    </submittedName>
</protein>
<name>A0ABQ4JW07_SALAC</name>
<comment type="caution">
    <text evidence="1">The sequence shown here is derived from an EMBL/GenBank/DDBJ whole genome shotgun (WGS) entry which is preliminary data.</text>
</comment>
<sequence length="64" mass="6654">MNSGFAAHGDGHPRPVSRADVMLAYVAVVRAKHTLDPGGLSWIDDHLRPVRGGGGGRIARPGLG</sequence>
<proteinExistence type="predicted"/>
<accession>A0ABQ4JW07</accession>
<reference evidence="1 2" key="1">
    <citation type="submission" date="2021-03" db="EMBL/GenBank/DDBJ databases">
        <title>Whole genome shotgun sequence of Salinispora arenicola NBRC 105043.</title>
        <authorList>
            <person name="Komaki H."/>
            <person name="Tamura T."/>
        </authorList>
    </citation>
    <scope>NUCLEOTIDE SEQUENCE [LARGE SCALE GENOMIC DNA]</scope>
    <source>
        <strain evidence="1 2">NBRC 105043</strain>
    </source>
</reference>
<dbReference type="Proteomes" id="UP000677457">
    <property type="component" value="Unassembled WGS sequence"/>
</dbReference>
<gene>
    <name evidence="1" type="ORF">Sar04_38600</name>
</gene>
<keyword evidence="2" id="KW-1185">Reference proteome</keyword>
<dbReference type="RefSeq" id="WP_080690414.1">
    <property type="nucleotide sequence ID" value="NZ_BOQM01000030.1"/>
</dbReference>